<dbReference type="GO" id="GO:0006511">
    <property type="term" value="P:ubiquitin-dependent protein catabolic process"/>
    <property type="evidence" value="ECO:0007669"/>
    <property type="project" value="TreeGrafter"/>
</dbReference>
<dbReference type="Proteomes" id="UP000054304">
    <property type="component" value="Unassembled WGS sequence"/>
</dbReference>
<reference evidence="4 5" key="1">
    <citation type="submission" date="2014-12" db="EMBL/GenBank/DDBJ databases">
        <authorList>
            <person name="Neuveglise Cecile"/>
        </authorList>
    </citation>
    <scope>NUCLEOTIDE SEQUENCE [LARGE SCALE GENOMIC DNA]</scope>
    <source>
        <strain evidence="4 5">CBS 12615</strain>
    </source>
</reference>
<gene>
    <name evidence="4" type="ORF">LALA0_S07e05006g</name>
</gene>
<protein>
    <submittedName>
        <fullName evidence="4">LALA0S07e05006g1_1</fullName>
    </submittedName>
</protein>
<accession>A0A0C7N5J3</accession>
<organism evidence="4 5">
    <name type="scientific">Lachancea lanzarotensis</name>
    <dbReference type="NCBI Taxonomy" id="1245769"/>
    <lineage>
        <taxon>Eukaryota</taxon>
        <taxon>Fungi</taxon>
        <taxon>Dikarya</taxon>
        <taxon>Ascomycota</taxon>
        <taxon>Saccharomycotina</taxon>
        <taxon>Saccharomycetes</taxon>
        <taxon>Saccharomycetales</taxon>
        <taxon>Saccharomycetaceae</taxon>
        <taxon>Lachancea</taxon>
    </lineage>
</organism>
<evidence type="ECO:0000259" key="3">
    <source>
        <dbReference type="PROSITE" id="PS50089"/>
    </source>
</evidence>
<dbReference type="OrthoDB" id="8062037at2759"/>
<dbReference type="EMBL" id="LN736366">
    <property type="protein sequence ID" value="CEP63213.1"/>
    <property type="molecule type" value="Genomic_DNA"/>
</dbReference>
<dbReference type="RefSeq" id="XP_022629434.1">
    <property type="nucleotide sequence ID" value="XM_022771537.1"/>
</dbReference>
<feature type="region of interest" description="Disordered" evidence="2">
    <location>
        <begin position="136"/>
        <end position="197"/>
    </location>
</feature>
<sequence length="585" mass="63368">MAVGDNDEPQRPDPLASSGTPTGANSRQTRNVTVTIQYAVLNGGRQNGGDDNDETVSRVPFVLNFTDVPPSATQERLEQVVALASNLAINRLHTRFNRPKGITKEAFEKLPVLGLDKVPQETCSICYDSFEEEVLREEESRESRKRTLDSEGDISLDATKRQRTPSEAPSQPSYVERDHQEGTSQNSNHSDSDVKNVPSVKYKHSPVQLPCGHIFGRDCIREWTLEHNTCPVCRRPIVDASGLNSPPPNEDEDSFLDQQTLERIRLLLYGPLATGANDTNRPGHDPAPPAQSPLSAAEGAGTNFSPRAEPMNALANFIVFRPNRSPTTNDMETNHGSPQAPPIPNGTSAPANAGRSPPLILNGARPGGIGLMPITFIHLRGRSPTRPQNAPEEAMSVTSGSTDTGVPHPDNAASQVPPITTDTSPETNSFISSLNHIFNMNNNESATPSTEPQRDTTAESASSTNNDRNEVEPHNAQPSGNTTTTTTTTAGGQGPERRRGFNLNSLLGLARNFSTFNHRRNDSDQLFSTGVASRRTPDGVSTVNFNGQMPNPESQEQGQGQESSHQQHDDVQDSPASHRAENSSR</sequence>
<feature type="region of interest" description="Disordered" evidence="2">
    <location>
        <begin position="1"/>
        <end position="31"/>
    </location>
</feature>
<feature type="region of interest" description="Disordered" evidence="2">
    <location>
        <begin position="273"/>
        <end position="308"/>
    </location>
</feature>
<dbReference type="InterPro" id="IPR001841">
    <property type="entry name" value="Znf_RING"/>
</dbReference>
<evidence type="ECO:0000256" key="1">
    <source>
        <dbReference type="PROSITE-ProRule" id="PRU00175"/>
    </source>
</evidence>
<dbReference type="GO" id="GO:0005737">
    <property type="term" value="C:cytoplasm"/>
    <property type="evidence" value="ECO:0007669"/>
    <property type="project" value="TreeGrafter"/>
</dbReference>
<dbReference type="HOGENOM" id="CLU_020039_0_0_1"/>
<dbReference type="GO" id="GO:0061630">
    <property type="term" value="F:ubiquitin protein ligase activity"/>
    <property type="evidence" value="ECO:0007669"/>
    <property type="project" value="TreeGrafter"/>
</dbReference>
<feature type="compositionally biased region" description="Polar residues" evidence="2">
    <location>
        <begin position="324"/>
        <end position="337"/>
    </location>
</feature>
<feature type="compositionally biased region" description="Polar residues" evidence="2">
    <location>
        <begin position="412"/>
        <end position="451"/>
    </location>
</feature>
<feature type="region of interest" description="Disordered" evidence="2">
    <location>
        <begin position="381"/>
        <end position="500"/>
    </location>
</feature>
<feature type="region of interest" description="Disordered" evidence="2">
    <location>
        <begin position="520"/>
        <end position="585"/>
    </location>
</feature>
<proteinExistence type="predicted"/>
<dbReference type="STRING" id="1245769.A0A0C7N5J3"/>
<feature type="compositionally biased region" description="Polar residues" evidence="2">
    <location>
        <begin position="539"/>
        <end position="552"/>
    </location>
</feature>
<keyword evidence="1" id="KW-0479">Metal-binding</keyword>
<dbReference type="Pfam" id="PF13639">
    <property type="entry name" value="zf-RING_2"/>
    <property type="match status" value="1"/>
</dbReference>
<dbReference type="GO" id="GO:0008270">
    <property type="term" value="F:zinc ion binding"/>
    <property type="evidence" value="ECO:0007669"/>
    <property type="project" value="UniProtKB-KW"/>
</dbReference>
<keyword evidence="1" id="KW-0863">Zinc-finger</keyword>
<keyword evidence="1" id="KW-0862">Zinc</keyword>
<feature type="compositionally biased region" description="Polar residues" evidence="2">
    <location>
        <begin position="17"/>
        <end position="31"/>
    </location>
</feature>
<dbReference type="SUPFAM" id="SSF57850">
    <property type="entry name" value="RING/U-box"/>
    <property type="match status" value="1"/>
</dbReference>
<dbReference type="SMART" id="SM00184">
    <property type="entry name" value="RING"/>
    <property type="match status" value="1"/>
</dbReference>
<dbReference type="GeneID" id="34686709"/>
<feature type="compositionally biased region" description="Basic and acidic residues" evidence="2">
    <location>
        <begin position="565"/>
        <end position="585"/>
    </location>
</feature>
<dbReference type="PANTHER" id="PTHR22765:SF416">
    <property type="entry name" value="E3 UBIQUITIN-PROTEIN LIGASE GODZILLA"/>
    <property type="match status" value="1"/>
</dbReference>
<feature type="compositionally biased region" description="Basic and acidic residues" evidence="2">
    <location>
        <begin position="137"/>
        <end position="149"/>
    </location>
</feature>
<dbReference type="Gene3D" id="3.30.40.10">
    <property type="entry name" value="Zinc/RING finger domain, C3HC4 (zinc finger)"/>
    <property type="match status" value="1"/>
</dbReference>
<feature type="domain" description="RING-type" evidence="3">
    <location>
        <begin position="123"/>
        <end position="234"/>
    </location>
</feature>
<feature type="region of interest" description="Disordered" evidence="2">
    <location>
        <begin position="323"/>
        <end position="356"/>
    </location>
</feature>
<dbReference type="PANTHER" id="PTHR22765">
    <property type="entry name" value="RING FINGER AND PROTEASE ASSOCIATED DOMAIN-CONTAINING"/>
    <property type="match status" value="1"/>
</dbReference>
<evidence type="ECO:0000313" key="4">
    <source>
        <dbReference type="EMBL" id="CEP63213.1"/>
    </source>
</evidence>
<dbReference type="InterPro" id="IPR051826">
    <property type="entry name" value="E3_ubiquitin-ligase_domain"/>
</dbReference>
<evidence type="ECO:0000313" key="5">
    <source>
        <dbReference type="Proteomes" id="UP000054304"/>
    </source>
</evidence>
<name>A0A0C7N5J3_9SACH</name>
<dbReference type="InterPro" id="IPR013083">
    <property type="entry name" value="Znf_RING/FYVE/PHD"/>
</dbReference>
<dbReference type="AlphaFoldDB" id="A0A0C7N5J3"/>
<evidence type="ECO:0000256" key="2">
    <source>
        <dbReference type="SAM" id="MobiDB-lite"/>
    </source>
</evidence>
<feature type="compositionally biased region" description="Low complexity" evidence="2">
    <location>
        <begin position="553"/>
        <end position="564"/>
    </location>
</feature>
<dbReference type="PROSITE" id="PS50089">
    <property type="entry name" value="ZF_RING_2"/>
    <property type="match status" value="1"/>
</dbReference>
<keyword evidence="5" id="KW-1185">Reference proteome</keyword>